<reference evidence="7 8" key="1">
    <citation type="submission" date="2019-03" db="EMBL/GenBank/DDBJ databases">
        <title>Systems level insights into methane cycling in arid and semi-arid ecosystems.</title>
        <authorList>
            <person name="Kalyuzhnaya M."/>
        </authorList>
    </citation>
    <scope>NUCLEOTIDE SEQUENCE [LARGE SCALE GENOMIC DNA]</scope>
    <source>
        <strain evidence="7 8">S-1</strain>
    </source>
</reference>
<keyword evidence="4" id="KW-0238">DNA-binding</keyword>
<dbReference type="CDD" id="cd07377">
    <property type="entry name" value="WHTH_GntR"/>
    <property type="match status" value="1"/>
</dbReference>
<dbReference type="InterPro" id="IPR015422">
    <property type="entry name" value="PyrdxlP-dep_Trfase_small"/>
</dbReference>
<evidence type="ECO:0000313" key="7">
    <source>
        <dbReference type="EMBL" id="TCV85046.1"/>
    </source>
</evidence>
<dbReference type="Gene3D" id="1.10.10.10">
    <property type="entry name" value="Winged helix-like DNA-binding domain superfamily/Winged helix DNA-binding domain"/>
    <property type="match status" value="1"/>
</dbReference>
<protein>
    <submittedName>
        <fullName evidence="7">GntR family transcriptional regulator</fullName>
    </submittedName>
</protein>
<dbReference type="PANTHER" id="PTHR46577">
    <property type="entry name" value="HTH-TYPE TRANSCRIPTIONAL REGULATORY PROTEIN GABR"/>
    <property type="match status" value="1"/>
</dbReference>
<keyword evidence="2" id="KW-0663">Pyridoxal phosphate</keyword>
<dbReference type="InterPro" id="IPR036388">
    <property type="entry name" value="WH-like_DNA-bd_sf"/>
</dbReference>
<feature type="domain" description="HTH gntR-type" evidence="6">
    <location>
        <begin position="15"/>
        <end position="83"/>
    </location>
</feature>
<dbReference type="SUPFAM" id="SSF46785">
    <property type="entry name" value="Winged helix' DNA-binding domain"/>
    <property type="match status" value="1"/>
</dbReference>
<dbReference type="Gene3D" id="3.90.1150.10">
    <property type="entry name" value="Aspartate Aminotransferase, domain 1"/>
    <property type="match status" value="1"/>
</dbReference>
<dbReference type="PROSITE" id="PS50007">
    <property type="entry name" value="PIPLC_X_DOMAIN"/>
    <property type="match status" value="1"/>
</dbReference>
<keyword evidence="3" id="KW-0805">Transcription regulation</keyword>
<evidence type="ECO:0000256" key="3">
    <source>
        <dbReference type="ARBA" id="ARBA00023015"/>
    </source>
</evidence>
<evidence type="ECO:0000256" key="5">
    <source>
        <dbReference type="ARBA" id="ARBA00023163"/>
    </source>
</evidence>
<keyword evidence="5" id="KW-0804">Transcription</keyword>
<evidence type="ECO:0000256" key="1">
    <source>
        <dbReference type="ARBA" id="ARBA00005384"/>
    </source>
</evidence>
<comment type="similarity">
    <text evidence="1">In the C-terminal section; belongs to the class-I pyridoxal-phosphate-dependent aminotransferase family.</text>
</comment>
<dbReference type="Gene3D" id="3.40.640.10">
    <property type="entry name" value="Type I PLP-dependent aspartate aminotransferase-like (Major domain)"/>
    <property type="match status" value="1"/>
</dbReference>
<dbReference type="SMART" id="SM00345">
    <property type="entry name" value="HTH_GNTR"/>
    <property type="match status" value="1"/>
</dbReference>
<comment type="caution">
    <text evidence="7">The sequence shown here is derived from an EMBL/GenBank/DDBJ whole genome shotgun (WGS) entry which is preliminary data.</text>
</comment>
<dbReference type="CDD" id="cd00609">
    <property type="entry name" value="AAT_like"/>
    <property type="match status" value="1"/>
</dbReference>
<dbReference type="PANTHER" id="PTHR46577:SF2">
    <property type="entry name" value="TRANSCRIPTIONAL REGULATORY PROTEIN"/>
    <property type="match status" value="1"/>
</dbReference>
<sequence>MLGANAWINVDKNMKHLYETVADTVIAHIEQGVYKPGEKLPGVRKLSQQLHVSISTALEAYRMLEDSGRIQARLRSGYYVSGFRRQAIVEPEVSDAPVTPAKVTGQSLTRQILRAAKDPYQINLGSSVPHADFLPTRALQQATGKVSRTFGKRCFDADELLGNQELRRQIAKRMVELQCADSPDDIVVTHGAREAVRLALMAVCEPGDLIAIESPTFYGLLQVIESCGMEALEIPTHPRDGLSLDALQMAIEQWPIKACLIVSNYNNPLGSCMSDERKQALVALLEKHQIPLVEDDVYGDLGFGLRRPSVCKAWSRNGQVLYCNSFAKTLSPGMRVGWLVPGRYMARVENLKYMKHQAVPTLNQLIVAHMLEQGGYDRYLRHVRQEYARNVALTVNAVSLLFPEGTRVTQPEGGFALWVELPTGVDAMELHRRASLENIIIAPGPLFSATQKKYGNFIRLSCAVPWNDRVEKALKKLGDIARDLLAENR</sequence>
<dbReference type="InterPro" id="IPR004839">
    <property type="entry name" value="Aminotransferase_I/II_large"/>
</dbReference>
<name>A0ABY2CS58_METMH</name>
<dbReference type="PROSITE" id="PS50949">
    <property type="entry name" value="HTH_GNTR"/>
    <property type="match status" value="1"/>
</dbReference>
<dbReference type="InterPro" id="IPR015421">
    <property type="entry name" value="PyrdxlP-dep_Trfase_major"/>
</dbReference>
<accession>A0ABY2CS58</accession>
<dbReference type="InterPro" id="IPR051446">
    <property type="entry name" value="HTH_trans_reg/aminotransferase"/>
</dbReference>
<keyword evidence="8" id="KW-1185">Reference proteome</keyword>
<evidence type="ECO:0000259" key="6">
    <source>
        <dbReference type="PROSITE" id="PS50949"/>
    </source>
</evidence>
<evidence type="ECO:0000313" key="8">
    <source>
        <dbReference type="Proteomes" id="UP000295649"/>
    </source>
</evidence>
<dbReference type="Proteomes" id="UP000295649">
    <property type="component" value="Unassembled WGS sequence"/>
</dbReference>
<evidence type="ECO:0000256" key="4">
    <source>
        <dbReference type="ARBA" id="ARBA00023125"/>
    </source>
</evidence>
<gene>
    <name evidence="7" type="ORF">EDE11_106157</name>
</gene>
<dbReference type="Pfam" id="PF00392">
    <property type="entry name" value="GntR"/>
    <property type="match status" value="1"/>
</dbReference>
<organism evidence="7 8">
    <name type="scientific">Methylomonas methanica</name>
    <dbReference type="NCBI Taxonomy" id="421"/>
    <lineage>
        <taxon>Bacteria</taxon>
        <taxon>Pseudomonadati</taxon>
        <taxon>Pseudomonadota</taxon>
        <taxon>Gammaproteobacteria</taxon>
        <taxon>Methylococcales</taxon>
        <taxon>Methylococcaceae</taxon>
        <taxon>Methylomonas</taxon>
    </lineage>
</organism>
<dbReference type="InterPro" id="IPR036390">
    <property type="entry name" value="WH_DNA-bd_sf"/>
</dbReference>
<dbReference type="Pfam" id="PF00155">
    <property type="entry name" value="Aminotran_1_2"/>
    <property type="match status" value="1"/>
</dbReference>
<dbReference type="InterPro" id="IPR000524">
    <property type="entry name" value="Tscrpt_reg_HTH_GntR"/>
</dbReference>
<dbReference type="EMBL" id="SMCN01000006">
    <property type="protein sequence ID" value="TCV85046.1"/>
    <property type="molecule type" value="Genomic_DNA"/>
</dbReference>
<proteinExistence type="inferred from homology"/>
<dbReference type="InterPro" id="IPR015424">
    <property type="entry name" value="PyrdxlP-dep_Trfase"/>
</dbReference>
<evidence type="ECO:0000256" key="2">
    <source>
        <dbReference type="ARBA" id="ARBA00022898"/>
    </source>
</evidence>
<dbReference type="SUPFAM" id="SSF53383">
    <property type="entry name" value="PLP-dependent transferases"/>
    <property type="match status" value="1"/>
</dbReference>